<feature type="compositionally biased region" description="Polar residues" evidence="9">
    <location>
        <begin position="9"/>
        <end position="42"/>
    </location>
</feature>
<evidence type="ECO:0000256" key="7">
    <source>
        <dbReference type="ARBA" id="ARBA00023136"/>
    </source>
</evidence>
<evidence type="ECO:0000256" key="9">
    <source>
        <dbReference type="SAM" id="MobiDB-lite"/>
    </source>
</evidence>
<dbReference type="EMBL" id="GANO01002765">
    <property type="protein sequence ID" value="JAB57106.1"/>
    <property type="molecule type" value="mRNA"/>
</dbReference>
<evidence type="ECO:0000256" key="10">
    <source>
        <dbReference type="SAM" id="Phobius"/>
    </source>
</evidence>
<evidence type="ECO:0000256" key="1">
    <source>
        <dbReference type="ARBA" id="ARBA00003156"/>
    </source>
</evidence>
<keyword evidence="5 10" id="KW-0812">Transmembrane</keyword>
<dbReference type="PANTHER" id="PTHR11923:SF50">
    <property type="entry name" value="GH19047P"/>
    <property type="match status" value="1"/>
</dbReference>
<evidence type="ECO:0000256" key="6">
    <source>
        <dbReference type="ARBA" id="ARBA00022989"/>
    </source>
</evidence>
<accession>U5ERK4</accession>
<evidence type="ECO:0000256" key="8">
    <source>
        <dbReference type="ARBA" id="ARBA00023180"/>
    </source>
</evidence>
<evidence type="ECO:0000256" key="3">
    <source>
        <dbReference type="ARBA" id="ARBA00010532"/>
    </source>
</evidence>
<evidence type="ECO:0000256" key="4">
    <source>
        <dbReference type="ARBA" id="ARBA00022475"/>
    </source>
</evidence>
<feature type="region of interest" description="Disordered" evidence="9">
    <location>
        <begin position="1"/>
        <end position="42"/>
    </location>
</feature>
<keyword evidence="4" id="KW-1003">Cell membrane</keyword>
<dbReference type="GO" id="GO:0005886">
    <property type="term" value="C:plasma membrane"/>
    <property type="evidence" value="ECO:0007669"/>
    <property type="project" value="UniProtKB-SubCell"/>
</dbReference>
<dbReference type="Pfam" id="PF01130">
    <property type="entry name" value="CD36"/>
    <property type="match status" value="1"/>
</dbReference>
<keyword evidence="7 10" id="KW-0472">Membrane</keyword>
<comment type="subcellular location">
    <subcellularLocation>
        <location evidence="2">Cell membrane</location>
    </subcellularLocation>
</comment>
<feature type="transmembrane region" description="Helical" evidence="10">
    <location>
        <begin position="520"/>
        <end position="539"/>
    </location>
</feature>
<dbReference type="InterPro" id="IPR002159">
    <property type="entry name" value="CD36_fam"/>
</dbReference>
<evidence type="ECO:0000256" key="2">
    <source>
        <dbReference type="ARBA" id="ARBA00004236"/>
    </source>
</evidence>
<comment type="similarity">
    <text evidence="3">Belongs to the CD36 family.</text>
</comment>
<dbReference type="PANTHER" id="PTHR11923">
    <property type="entry name" value="SCAVENGER RECEPTOR CLASS B TYPE-1 SR-B1"/>
    <property type="match status" value="1"/>
</dbReference>
<dbReference type="GO" id="GO:0005737">
    <property type="term" value="C:cytoplasm"/>
    <property type="evidence" value="ECO:0007669"/>
    <property type="project" value="TreeGrafter"/>
</dbReference>
<organism evidence="11">
    <name type="scientific">Corethrella appendiculata</name>
    <dbReference type="NCBI Taxonomy" id="1370023"/>
    <lineage>
        <taxon>Eukaryota</taxon>
        <taxon>Metazoa</taxon>
        <taxon>Ecdysozoa</taxon>
        <taxon>Arthropoda</taxon>
        <taxon>Hexapoda</taxon>
        <taxon>Insecta</taxon>
        <taxon>Pterygota</taxon>
        <taxon>Neoptera</taxon>
        <taxon>Endopterygota</taxon>
        <taxon>Diptera</taxon>
        <taxon>Nematocera</taxon>
        <taxon>Culicoidea</taxon>
        <taxon>Chaoboridae</taxon>
        <taxon>Corethrella</taxon>
    </lineage>
</organism>
<name>U5ERK4_9DIPT</name>
<feature type="transmembrane region" description="Helical" evidence="10">
    <location>
        <begin position="73"/>
        <end position="95"/>
    </location>
</feature>
<evidence type="ECO:0000256" key="5">
    <source>
        <dbReference type="ARBA" id="ARBA00022692"/>
    </source>
</evidence>
<reference evidence="11" key="1">
    <citation type="journal article" date="2014" name="Insect Biochem. Mol. Biol.">
        <title>An insight into the sialome of the frog biting fly, Corethrella appendiculata.</title>
        <authorList>
            <person name="Ribeiro J.M.C."/>
            <person name="Chagas A.C."/>
            <person name="Pham V.M."/>
            <person name="Lounibos L.P."/>
            <person name="Calvo E."/>
        </authorList>
    </citation>
    <scope>NUCLEOTIDE SEQUENCE</scope>
    <source>
        <tissue evidence="11">Salivary glands</tissue>
    </source>
</reference>
<dbReference type="PRINTS" id="PR01609">
    <property type="entry name" value="CD36FAMILY"/>
</dbReference>
<dbReference type="GO" id="GO:0005044">
    <property type="term" value="F:scavenger receptor activity"/>
    <property type="evidence" value="ECO:0007669"/>
    <property type="project" value="TreeGrafter"/>
</dbReference>
<protein>
    <submittedName>
        <fullName evidence="11">Putative plasma membrane glycoprotein cd36</fullName>
    </submittedName>
</protein>
<keyword evidence="8" id="KW-0325">Glycoprotein</keyword>
<keyword evidence="6 10" id="KW-1133">Transmembrane helix</keyword>
<dbReference type="AlphaFoldDB" id="U5ERK4"/>
<comment type="function">
    <text evidence="1">Plays an olfactory role that is not restricted to pheromone sensitivity.</text>
</comment>
<evidence type="ECO:0000313" key="11">
    <source>
        <dbReference type="EMBL" id="JAB57106.1"/>
    </source>
</evidence>
<proteinExistence type="evidence at transcript level"/>
<sequence length="585" mass="65813">MTEFKVTPVSESPSQNTNQTNVNHNEPSANNSFSNHQNQTVNNSDNKKITVLDNIFKYLENNFNCKAMEFSKIILIGVLVLIFFASIMGFFIMWFTDAYNNSLLEKLILANDTNAKSWWIKPPIQPLLKVHIFNYTNADRFLKGLDTKLRVEDLGPYVYKETPEKINLKYHNDSTITYQDNKIYDFDPELSNGKQYDKVVVPNVPMISAIAMFQYSGFVKQFALKAALSATSSTPFKTLAAHSFLWGYEDKLIELSGGTGYAGSNSGKFGILMNKNGTSRDIYTIHSGENGLNKLSTIKDFNGVTKLDFWGTDECNKVEGTVGAQFPPHLMDKKQPLNLYITDLCRKFPLAYNKEVTVFEGIPAWRYKPEKNVFAHPNIHADNQCYCHLESGVCPPSGLFNASLCSHNAPVLISFPHFYEGDESLQDTIDGLSPNQQLHETYADIHPRLAFAMNGASRFQINIQVKKNDFAIDGFEKFKDDQILPVLWMEVTTGEIPVELKAMVYHSTFTANAIQMSLRYGSLCFFLLTLALLIGTCYCKRKINRKDNEAAVVNDNYGASGTDNHASEISVKLNVDSETIQTNGV</sequence>